<dbReference type="Proteomes" id="UP000242662">
    <property type="component" value="Unassembled WGS sequence"/>
</dbReference>
<keyword evidence="2" id="KW-1185">Reference proteome</keyword>
<organism evidence="1 2">
    <name type="scientific">Shouchella lonarensis</name>
    <dbReference type="NCBI Taxonomy" id="1464122"/>
    <lineage>
        <taxon>Bacteria</taxon>
        <taxon>Bacillati</taxon>
        <taxon>Bacillota</taxon>
        <taxon>Bacilli</taxon>
        <taxon>Bacillales</taxon>
        <taxon>Bacillaceae</taxon>
        <taxon>Shouchella</taxon>
    </lineage>
</organism>
<evidence type="ECO:0000313" key="2">
    <source>
        <dbReference type="Proteomes" id="UP000242662"/>
    </source>
</evidence>
<gene>
    <name evidence="1" type="ORF">SAMN05421737_10110</name>
</gene>
<dbReference type="EMBL" id="FMYM01000001">
    <property type="protein sequence ID" value="SDB81018.1"/>
    <property type="molecule type" value="Genomic_DNA"/>
</dbReference>
<protein>
    <submittedName>
        <fullName evidence="1">Uncharacterized protein</fullName>
    </submittedName>
</protein>
<accession>A0A1G6GG81</accession>
<proteinExistence type="predicted"/>
<name>A0A1G6GG81_9BACI</name>
<sequence>MTKKRVVFVVATAVVIGSILTKKEWRTNACKGMRQAKQKVSEAVTFMKDNRAHIMEETKEALQEMRGLGQEIVTDVTTVVEAVSHLRTSSKEALHVAKEALGEIKEPTDV</sequence>
<reference evidence="2" key="1">
    <citation type="submission" date="2016-09" db="EMBL/GenBank/DDBJ databases">
        <authorList>
            <person name="Varghese N."/>
            <person name="Submissions S."/>
        </authorList>
    </citation>
    <scope>NUCLEOTIDE SEQUENCE [LARGE SCALE GENOMIC DNA]</scope>
    <source>
        <strain evidence="2">25nlg</strain>
    </source>
</reference>
<dbReference type="RefSeq" id="WP_090774235.1">
    <property type="nucleotide sequence ID" value="NZ_FMYM01000001.1"/>
</dbReference>
<dbReference type="AlphaFoldDB" id="A0A1G6GG81"/>
<dbReference type="STRING" id="1464122.SAMN05421737_10110"/>
<evidence type="ECO:0000313" key="1">
    <source>
        <dbReference type="EMBL" id="SDB81018.1"/>
    </source>
</evidence>